<gene>
    <name evidence="1" type="ORF">PENSOL_c011G09023</name>
</gene>
<proteinExistence type="predicted"/>
<comment type="caution">
    <text evidence="1">The sequence shown here is derived from an EMBL/GenBank/DDBJ whole genome shotgun (WGS) entry which is preliminary data.</text>
</comment>
<dbReference type="Proteomes" id="UP000191612">
    <property type="component" value="Unassembled WGS sequence"/>
</dbReference>
<evidence type="ECO:0000313" key="1">
    <source>
        <dbReference type="EMBL" id="OQD97714.1"/>
    </source>
</evidence>
<evidence type="ECO:0000313" key="2">
    <source>
        <dbReference type="Proteomes" id="UP000191612"/>
    </source>
</evidence>
<organism evidence="1 2">
    <name type="scientific">Penicillium solitum</name>
    <dbReference type="NCBI Taxonomy" id="60172"/>
    <lineage>
        <taxon>Eukaryota</taxon>
        <taxon>Fungi</taxon>
        <taxon>Dikarya</taxon>
        <taxon>Ascomycota</taxon>
        <taxon>Pezizomycotina</taxon>
        <taxon>Eurotiomycetes</taxon>
        <taxon>Eurotiomycetidae</taxon>
        <taxon>Eurotiales</taxon>
        <taxon>Aspergillaceae</taxon>
        <taxon>Penicillium</taxon>
    </lineage>
</organism>
<reference evidence="2" key="1">
    <citation type="journal article" date="2017" name="Nat. Microbiol.">
        <title>Global analysis of biosynthetic gene clusters reveals vast potential of secondary metabolite production in Penicillium species.</title>
        <authorList>
            <person name="Nielsen J.C."/>
            <person name="Grijseels S."/>
            <person name="Prigent S."/>
            <person name="Ji B."/>
            <person name="Dainat J."/>
            <person name="Nielsen K.F."/>
            <person name="Frisvad J.C."/>
            <person name="Workman M."/>
            <person name="Nielsen J."/>
        </authorList>
    </citation>
    <scope>NUCLEOTIDE SEQUENCE [LARGE SCALE GENOMIC DNA]</scope>
    <source>
        <strain evidence="2">IBT 29525</strain>
    </source>
</reference>
<dbReference type="EMBL" id="MDYO01000011">
    <property type="protein sequence ID" value="OQD97714.1"/>
    <property type="molecule type" value="Genomic_DNA"/>
</dbReference>
<name>A0A1V6R851_9EURO</name>
<dbReference type="AlphaFoldDB" id="A0A1V6R851"/>
<protein>
    <submittedName>
        <fullName evidence="1">Uncharacterized protein</fullName>
    </submittedName>
</protein>
<keyword evidence="2" id="KW-1185">Reference proteome</keyword>
<accession>A0A1V6R851</accession>
<sequence length="48" mass="5433">MLKWKEGALILMMGHADPVRQSATIASSFRVHIPFMNFSPFRQCDPGL</sequence>